<dbReference type="GO" id="GO:0005886">
    <property type="term" value="C:plasma membrane"/>
    <property type="evidence" value="ECO:0007669"/>
    <property type="project" value="UniProtKB-SubCell"/>
</dbReference>
<keyword evidence="2" id="KW-1003">Cell membrane</keyword>
<feature type="transmembrane region" description="Helical" evidence="6">
    <location>
        <begin position="741"/>
        <end position="762"/>
    </location>
</feature>
<feature type="domain" description="ABC3 transporter permease C-terminal" evidence="7">
    <location>
        <begin position="261"/>
        <end position="369"/>
    </location>
</feature>
<dbReference type="PANTHER" id="PTHR30287:SF2">
    <property type="entry name" value="BLL1001 PROTEIN"/>
    <property type="match status" value="1"/>
</dbReference>
<dbReference type="InterPro" id="IPR038766">
    <property type="entry name" value="Membrane_comp_ABC_pdt"/>
</dbReference>
<name>A0A099I1V7_CLOIN</name>
<dbReference type="AlphaFoldDB" id="A0A099I1V7"/>
<evidence type="ECO:0000256" key="6">
    <source>
        <dbReference type="SAM" id="Phobius"/>
    </source>
</evidence>
<dbReference type="Proteomes" id="UP000030008">
    <property type="component" value="Unassembled WGS sequence"/>
</dbReference>
<dbReference type="PROSITE" id="PS51257">
    <property type="entry name" value="PROKAR_LIPOPROTEIN"/>
    <property type="match status" value="1"/>
</dbReference>
<feature type="transmembrane region" description="Helical" evidence="6">
    <location>
        <begin position="308"/>
        <end position="327"/>
    </location>
</feature>
<evidence type="ECO:0000256" key="5">
    <source>
        <dbReference type="ARBA" id="ARBA00023136"/>
    </source>
</evidence>
<evidence type="ECO:0000256" key="2">
    <source>
        <dbReference type="ARBA" id="ARBA00022475"/>
    </source>
</evidence>
<dbReference type="Pfam" id="PF02687">
    <property type="entry name" value="FtsX"/>
    <property type="match status" value="2"/>
</dbReference>
<organism evidence="8 9">
    <name type="scientific">Clostridium innocuum</name>
    <dbReference type="NCBI Taxonomy" id="1522"/>
    <lineage>
        <taxon>Bacteria</taxon>
        <taxon>Bacillati</taxon>
        <taxon>Bacillota</taxon>
        <taxon>Clostridia</taxon>
        <taxon>Eubacteriales</taxon>
        <taxon>Clostridiaceae</taxon>
        <taxon>Clostridium</taxon>
    </lineage>
</organism>
<feature type="transmembrane region" description="Helical" evidence="6">
    <location>
        <begin position="20"/>
        <end position="39"/>
    </location>
</feature>
<dbReference type="InterPro" id="IPR003838">
    <property type="entry name" value="ABC3_permease_C"/>
</dbReference>
<keyword evidence="4 6" id="KW-1133">Transmembrane helix</keyword>
<evidence type="ECO:0000256" key="1">
    <source>
        <dbReference type="ARBA" id="ARBA00004651"/>
    </source>
</evidence>
<dbReference type="PANTHER" id="PTHR30287">
    <property type="entry name" value="MEMBRANE COMPONENT OF PREDICTED ABC SUPERFAMILY METABOLITE UPTAKE TRANSPORTER"/>
    <property type="match status" value="1"/>
</dbReference>
<feature type="transmembrane region" description="Helical" evidence="6">
    <location>
        <begin position="347"/>
        <end position="369"/>
    </location>
</feature>
<evidence type="ECO:0000313" key="9">
    <source>
        <dbReference type="Proteomes" id="UP000030008"/>
    </source>
</evidence>
<protein>
    <submittedName>
        <fullName evidence="8">ABC transporter permease</fullName>
    </submittedName>
</protein>
<sequence length="777" mass="87632">MLLRLLKNDLLHGKLTNFMVMIFLAVSTMLSCASISLIYSSQNQISYFMDDMGKVADYNFSMMNITKKDVQKITAFLKAKDIDAYQIEHAITLPLSVMRFNGTNDLESSGCFATTLPKTYNFLFDENNKTPDIQPGEVGIPLSMKHQLNLQLNDTFQILRGTRTYTYKITSFVRDSVYGSDMMGQKRIILHPADYQIQYDITQDIDHAVVLSVSDGPNTKQLEYDMQKAGLPNAILVDKETAELSFMGVSLGTSAMLLMSGIILLCMSFLIIRFTILFQIESNYTEIGIMKAIGFQHSQIKPLYLMKYMSITLIGVIIGFFASIPFADLLENMQASVVPVMPRNTGTYLSLVIVILIPALVYTVTTLVLRKLKKQSTMDAIRKGNEGETYKEHTRFTLAKTRLHSLHSFLAINDLVAQRKHFLMMVIIYAFCMVLILVPLTLKDAFQKDTFLQILKISIGDLYSQQNGGNSVKDLEEKRAMVLRDLKVYDEKIRVDIETMTSASLSDDGLNTSVFLMKRADGNTITFDYGKAPKLSNELALSTTLAKRYGKTVGDSISMEYEGKKNTYLISGIYSSMMNLGNNILAGDIEYEYAYTGYLVIHLSQDELTNHQVAETIKKEYKGLKLIDSKQMTKSFSGDMPQQITMMSDLIITIILIITFALTILFSKLHMLRAKKAIALMRSMGYAKRNIRKWLFTRCMIQVLCGLLLGILLHTFCTNGLLEAYLESMGMGSVALKSAPLNMYVLYPLLFILSAMAAQWIVNRTIPAWDIKDLSEE</sequence>
<gene>
    <name evidence="8" type="ORF">CIAN88_19015</name>
</gene>
<proteinExistence type="predicted"/>
<keyword evidence="5 6" id="KW-0472">Membrane</keyword>
<evidence type="ECO:0000256" key="4">
    <source>
        <dbReference type="ARBA" id="ARBA00022989"/>
    </source>
</evidence>
<accession>A0A099I1V7</accession>
<feature type="domain" description="ABC3 transporter permease C-terminal" evidence="7">
    <location>
        <begin position="651"/>
        <end position="753"/>
    </location>
</feature>
<feature type="transmembrane region" description="Helical" evidence="6">
    <location>
        <begin position="422"/>
        <end position="442"/>
    </location>
</feature>
<dbReference type="EMBL" id="JQIF01000099">
    <property type="protein sequence ID" value="KGJ51705.1"/>
    <property type="molecule type" value="Genomic_DNA"/>
</dbReference>
<keyword evidence="3 6" id="KW-0812">Transmembrane</keyword>
<feature type="transmembrane region" description="Helical" evidence="6">
    <location>
        <begin position="695"/>
        <end position="721"/>
    </location>
</feature>
<feature type="transmembrane region" description="Helical" evidence="6">
    <location>
        <begin position="650"/>
        <end position="674"/>
    </location>
</feature>
<evidence type="ECO:0000313" key="8">
    <source>
        <dbReference type="EMBL" id="KGJ51705.1"/>
    </source>
</evidence>
<comment type="caution">
    <text evidence="8">The sequence shown here is derived from an EMBL/GenBank/DDBJ whole genome shotgun (WGS) entry which is preliminary data.</text>
</comment>
<evidence type="ECO:0000259" key="7">
    <source>
        <dbReference type="Pfam" id="PF02687"/>
    </source>
</evidence>
<evidence type="ECO:0000256" key="3">
    <source>
        <dbReference type="ARBA" id="ARBA00022692"/>
    </source>
</evidence>
<reference evidence="8 9" key="1">
    <citation type="submission" date="2014-08" db="EMBL/GenBank/DDBJ databases">
        <title>Clostridium innocuum, an unnegligible vancomycin-resistant pathogen causing extra-intestinal infections.</title>
        <authorList>
            <person name="Feng Y."/>
            <person name="Chiu C.-H."/>
        </authorList>
    </citation>
    <scope>NUCLEOTIDE SEQUENCE [LARGE SCALE GENOMIC DNA]</scope>
    <source>
        <strain evidence="8 9">AN88</strain>
    </source>
</reference>
<comment type="subcellular location">
    <subcellularLocation>
        <location evidence="1">Cell membrane</location>
        <topology evidence="1">Multi-pass membrane protein</topology>
    </subcellularLocation>
</comment>
<feature type="transmembrane region" description="Helical" evidence="6">
    <location>
        <begin position="246"/>
        <end position="272"/>
    </location>
</feature>
<dbReference type="RefSeq" id="WP_044907446.1">
    <property type="nucleotide sequence ID" value="NZ_JQIF01000099.1"/>
</dbReference>